<evidence type="ECO:0000313" key="3">
    <source>
        <dbReference type="RefSeq" id="XP_010264330.1"/>
    </source>
</evidence>
<gene>
    <name evidence="3" type="primary">LOC104602365</name>
</gene>
<feature type="compositionally biased region" description="Pro residues" evidence="1">
    <location>
        <begin position="93"/>
        <end position="104"/>
    </location>
</feature>
<dbReference type="Proteomes" id="UP000189703">
    <property type="component" value="Unplaced"/>
</dbReference>
<reference evidence="3" key="1">
    <citation type="submission" date="2025-08" db="UniProtKB">
        <authorList>
            <consortium name="RefSeq"/>
        </authorList>
    </citation>
    <scope>IDENTIFICATION</scope>
</reference>
<proteinExistence type="predicted"/>
<feature type="compositionally biased region" description="Low complexity" evidence="1">
    <location>
        <begin position="202"/>
        <end position="217"/>
    </location>
</feature>
<dbReference type="PANTHER" id="PTHR36757">
    <property type="entry name" value="BNAANNG22500D PROTEIN"/>
    <property type="match status" value="1"/>
</dbReference>
<dbReference type="eggNOG" id="ENOG502RYBM">
    <property type="taxonomic scope" value="Eukaryota"/>
</dbReference>
<accession>A0A1U8AA33</accession>
<sequence>MAVDLCSESSNLGMSPRISFSHDLRHADVVPVEQHNYRSDSSLLDFDFCLNESFQQESSSADELFCDGKILPTEIRKKIDPPRQTHKYKSPHHPPLPTTTPSPEPATSKTENSRKENLKEIIEESSEGDEKAPSVSKSFWRFKRSSSLNCGSGHKLSLICSLPLLSRSNSTGSSPVPKRPPFLKDNHKNPQKPPTITPIKFSASSSSSSVPSYLSSSQKRPLKKNYGSYSNGVRINPVLNVPPPYIPKGTANLFGFGSLFCNSKDKNKKK</sequence>
<dbReference type="OMA" id="IDFDFCI"/>
<keyword evidence="2" id="KW-1185">Reference proteome</keyword>
<organism evidence="2 3">
    <name type="scientific">Nelumbo nucifera</name>
    <name type="common">Sacred lotus</name>
    <dbReference type="NCBI Taxonomy" id="4432"/>
    <lineage>
        <taxon>Eukaryota</taxon>
        <taxon>Viridiplantae</taxon>
        <taxon>Streptophyta</taxon>
        <taxon>Embryophyta</taxon>
        <taxon>Tracheophyta</taxon>
        <taxon>Spermatophyta</taxon>
        <taxon>Magnoliopsida</taxon>
        <taxon>Proteales</taxon>
        <taxon>Nelumbonaceae</taxon>
        <taxon>Nelumbo</taxon>
    </lineage>
</organism>
<name>A0A1U8AA33_NELNU</name>
<dbReference type="KEGG" id="nnu:104602365"/>
<protein>
    <submittedName>
        <fullName evidence="3">Uncharacterized protein LOC104602365</fullName>
    </submittedName>
</protein>
<evidence type="ECO:0000256" key="1">
    <source>
        <dbReference type="SAM" id="MobiDB-lite"/>
    </source>
</evidence>
<dbReference type="AlphaFoldDB" id="A0A1U8AA33"/>
<dbReference type="PANTHER" id="PTHR36757:SF1">
    <property type="entry name" value="GENOME ASSEMBLY, CHROMOSOME: A04"/>
    <property type="match status" value="1"/>
</dbReference>
<evidence type="ECO:0000313" key="2">
    <source>
        <dbReference type="Proteomes" id="UP000189703"/>
    </source>
</evidence>
<dbReference type="InParanoid" id="A0A1U8AA33"/>
<dbReference type="RefSeq" id="XP_010264330.1">
    <property type="nucleotide sequence ID" value="XM_010266028.2"/>
</dbReference>
<feature type="region of interest" description="Disordered" evidence="1">
    <location>
        <begin position="168"/>
        <end position="221"/>
    </location>
</feature>
<feature type="region of interest" description="Disordered" evidence="1">
    <location>
        <begin position="76"/>
        <end position="116"/>
    </location>
</feature>
<dbReference type="GeneID" id="104602365"/>
<dbReference type="OrthoDB" id="1923860at2759"/>
<dbReference type="FunCoup" id="A0A1U8AA33">
    <property type="interactions" value="326"/>
</dbReference>